<sequence length="286" mass="33355">MVLIRFRTLQKKYYEIEIDNKDKILQAKEKLSQEAKIADPNQIKLLFKAKVLKDDQTIESLNIVENDFILAHFPPENPKNKYGPKAIHKDSIEAYKLLRYFIPLYSPNGISLLDQVFQRVIQKYPIALENVIEFMECTRRQNAREEVEEIVYELGLDPTILQIESVKNRLSPSISDELFKETYKQIWHDLNIKIDVSVYENVKLYKSPPPPKVPGFGPPPGQVISGYQKYLFDFTKDLTPDEIKSVKRICQLFSTSIEIATQYFISNDKDEKKTVDYFIENKPLGE</sequence>
<evidence type="ECO:0000259" key="1">
    <source>
        <dbReference type="PROSITE" id="PS50053"/>
    </source>
</evidence>
<dbReference type="SUPFAM" id="SSF54236">
    <property type="entry name" value="Ubiquitin-like"/>
    <property type="match status" value="1"/>
</dbReference>
<dbReference type="CDD" id="cd01805">
    <property type="entry name" value="Ubl_Rad23"/>
    <property type="match status" value="1"/>
</dbReference>
<evidence type="ECO:0000313" key="3">
    <source>
        <dbReference type="Proteomes" id="UP001470230"/>
    </source>
</evidence>
<feature type="domain" description="Ubiquitin-like" evidence="1">
    <location>
        <begin position="2"/>
        <end position="69"/>
    </location>
</feature>
<protein>
    <submittedName>
        <fullName evidence="2">UV excision repair protein rad23</fullName>
    </submittedName>
</protein>
<dbReference type="Gene3D" id="3.10.20.90">
    <property type="entry name" value="Phosphatidylinositol 3-kinase Catalytic Subunit, Chain A, domain 1"/>
    <property type="match status" value="1"/>
</dbReference>
<comment type="caution">
    <text evidence="2">The sequence shown here is derived from an EMBL/GenBank/DDBJ whole genome shotgun (WGS) entry which is preliminary data.</text>
</comment>
<name>A0ABR2IMJ8_9EUKA</name>
<dbReference type="InterPro" id="IPR000626">
    <property type="entry name" value="Ubiquitin-like_dom"/>
</dbReference>
<organism evidence="2 3">
    <name type="scientific">Tritrichomonas musculus</name>
    <dbReference type="NCBI Taxonomy" id="1915356"/>
    <lineage>
        <taxon>Eukaryota</taxon>
        <taxon>Metamonada</taxon>
        <taxon>Parabasalia</taxon>
        <taxon>Tritrichomonadida</taxon>
        <taxon>Tritrichomonadidae</taxon>
        <taxon>Tritrichomonas</taxon>
    </lineage>
</organism>
<keyword evidence="3" id="KW-1185">Reference proteome</keyword>
<accession>A0ABR2IMJ8</accession>
<gene>
    <name evidence="2" type="ORF">M9Y10_011052</name>
</gene>
<reference evidence="2 3" key="1">
    <citation type="submission" date="2024-04" db="EMBL/GenBank/DDBJ databases">
        <title>Tritrichomonas musculus Genome.</title>
        <authorList>
            <person name="Alves-Ferreira E."/>
            <person name="Grigg M."/>
            <person name="Lorenzi H."/>
            <person name="Galac M."/>
        </authorList>
    </citation>
    <scope>NUCLEOTIDE SEQUENCE [LARGE SCALE GENOMIC DNA]</scope>
    <source>
        <strain evidence="2 3">EAF2021</strain>
    </source>
</reference>
<dbReference type="PROSITE" id="PS50053">
    <property type="entry name" value="UBIQUITIN_2"/>
    <property type="match status" value="1"/>
</dbReference>
<dbReference type="Pfam" id="PF00240">
    <property type="entry name" value="ubiquitin"/>
    <property type="match status" value="1"/>
</dbReference>
<proteinExistence type="predicted"/>
<evidence type="ECO:0000313" key="2">
    <source>
        <dbReference type="EMBL" id="KAK8865497.1"/>
    </source>
</evidence>
<dbReference type="EMBL" id="JAPFFF010000016">
    <property type="protein sequence ID" value="KAK8865497.1"/>
    <property type="molecule type" value="Genomic_DNA"/>
</dbReference>
<dbReference type="PANTHER" id="PTHR10621">
    <property type="entry name" value="UV EXCISION REPAIR PROTEIN RAD23"/>
    <property type="match status" value="1"/>
</dbReference>
<dbReference type="SMART" id="SM00213">
    <property type="entry name" value="UBQ"/>
    <property type="match status" value="1"/>
</dbReference>
<dbReference type="InterPro" id="IPR029071">
    <property type="entry name" value="Ubiquitin-like_domsf"/>
</dbReference>
<dbReference type="Proteomes" id="UP001470230">
    <property type="component" value="Unassembled WGS sequence"/>
</dbReference>
<dbReference type="PANTHER" id="PTHR10621:SF0">
    <property type="entry name" value="UV EXCISION REPAIR PROTEIN RAD23"/>
    <property type="match status" value="1"/>
</dbReference>